<keyword evidence="3" id="KW-1185">Reference proteome</keyword>
<evidence type="ECO:0000313" key="3">
    <source>
        <dbReference type="Proteomes" id="UP001367922"/>
    </source>
</evidence>
<name>A0ABU8G2W3_9BACI</name>
<organism evidence="2 3">
    <name type="scientific">Bacillus yunxiaonensis</name>
    <dbReference type="NCBI Taxonomy" id="3127665"/>
    <lineage>
        <taxon>Bacteria</taxon>
        <taxon>Bacillati</taxon>
        <taxon>Bacillota</taxon>
        <taxon>Bacilli</taxon>
        <taxon>Bacillales</taxon>
        <taxon>Bacillaceae</taxon>
        <taxon>Bacillus</taxon>
    </lineage>
</organism>
<accession>A0ABU8G2W3</accession>
<evidence type="ECO:0000259" key="1">
    <source>
        <dbReference type="Pfam" id="PF00561"/>
    </source>
</evidence>
<evidence type="ECO:0000313" key="2">
    <source>
        <dbReference type="EMBL" id="MEI4832592.1"/>
    </source>
</evidence>
<feature type="domain" description="AB hydrolase-1" evidence="1">
    <location>
        <begin position="24"/>
        <end position="121"/>
    </location>
</feature>
<gene>
    <name evidence="2" type="ORF">WAX78_24920</name>
</gene>
<dbReference type="Gene3D" id="3.40.50.1820">
    <property type="entry name" value="alpha/beta hydrolase"/>
    <property type="match status" value="1"/>
</dbReference>
<dbReference type="PANTHER" id="PTHR43798:SF33">
    <property type="entry name" value="HYDROLASE, PUTATIVE (AFU_ORTHOLOGUE AFUA_2G14860)-RELATED"/>
    <property type="match status" value="1"/>
</dbReference>
<dbReference type="SUPFAM" id="SSF53474">
    <property type="entry name" value="alpha/beta-Hydrolases"/>
    <property type="match status" value="1"/>
</dbReference>
<dbReference type="RefSeq" id="WP_336484679.1">
    <property type="nucleotide sequence ID" value="NZ_JBAWSV010000021.1"/>
</dbReference>
<proteinExistence type="predicted"/>
<keyword evidence="2" id="KW-0378">Hydrolase</keyword>
<sequence>MREYTINSKGVKIKAYEYSQAGEPILFLHYMGGSSAIWRSVIPSFIEEYHVIAIDIRGHGESDHPQKGYRLETLVEDVREVLDVLGIHKTHIVGSSLGCSVGTMFASIYKERVISLVNSEGALVNHSGPGGLYMESKEEHFNKYFSNEEQEFDSREDLIQYMKRHWLPWNKERALVMEDYKPRKLQNGKVTFVSMRDNMRQIAEDLYDRRVEEWYDTVQCRVLFLPAEKEGDLDKKLAFIKNVESKLSESKTVVIPETSHAMMFDHAQELIHEIKEFLKCPYKVKLPSVGEHP</sequence>
<comment type="caution">
    <text evidence="2">The sequence shown here is derived from an EMBL/GenBank/DDBJ whole genome shotgun (WGS) entry which is preliminary data.</text>
</comment>
<reference evidence="2 3" key="1">
    <citation type="submission" date="2024-01" db="EMBL/GenBank/DDBJ databases">
        <title>Seven novel Bacillus-like species.</title>
        <authorList>
            <person name="Liu G."/>
        </authorList>
    </citation>
    <scope>NUCLEOTIDE SEQUENCE [LARGE SCALE GENOMIC DNA]</scope>
    <source>
        <strain evidence="2 3">FJAT-53711</strain>
    </source>
</reference>
<dbReference type="PANTHER" id="PTHR43798">
    <property type="entry name" value="MONOACYLGLYCEROL LIPASE"/>
    <property type="match status" value="1"/>
</dbReference>
<dbReference type="GO" id="GO:0016787">
    <property type="term" value="F:hydrolase activity"/>
    <property type="evidence" value="ECO:0007669"/>
    <property type="project" value="UniProtKB-KW"/>
</dbReference>
<dbReference type="InterPro" id="IPR029058">
    <property type="entry name" value="AB_hydrolase_fold"/>
</dbReference>
<dbReference type="EMBL" id="JBAWSV010000021">
    <property type="protein sequence ID" value="MEI4832592.1"/>
    <property type="molecule type" value="Genomic_DNA"/>
</dbReference>
<dbReference type="Pfam" id="PF00561">
    <property type="entry name" value="Abhydrolase_1"/>
    <property type="match status" value="1"/>
</dbReference>
<dbReference type="InterPro" id="IPR000073">
    <property type="entry name" value="AB_hydrolase_1"/>
</dbReference>
<protein>
    <submittedName>
        <fullName evidence="2">Alpha/beta hydrolase</fullName>
    </submittedName>
</protein>
<dbReference type="InterPro" id="IPR050266">
    <property type="entry name" value="AB_hydrolase_sf"/>
</dbReference>
<dbReference type="Proteomes" id="UP001367922">
    <property type="component" value="Unassembled WGS sequence"/>
</dbReference>